<reference evidence="1 2" key="1">
    <citation type="submission" date="2024-09" db="EMBL/GenBank/DDBJ databases">
        <title>Chromosome-scale assembly of Riccia fluitans.</title>
        <authorList>
            <person name="Paukszto L."/>
            <person name="Sawicki J."/>
            <person name="Karawczyk K."/>
            <person name="Piernik-Szablinska J."/>
            <person name="Szczecinska M."/>
            <person name="Mazdziarz M."/>
        </authorList>
    </citation>
    <scope>NUCLEOTIDE SEQUENCE [LARGE SCALE GENOMIC DNA]</scope>
    <source>
        <strain evidence="1">Rf_01</strain>
        <tissue evidence="1">Aerial parts of the thallus</tissue>
    </source>
</reference>
<protein>
    <submittedName>
        <fullName evidence="1">Uncharacterized protein</fullName>
    </submittedName>
</protein>
<name>A0ABD1XP04_9MARC</name>
<dbReference type="EMBL" id="JBHFFA010000008">
    <property type="protein sequence ID" value="KAL2609676.1"/>
    <property type="molecule type" value="Genomic_DNA"/>
</dbReference>
<gene>
    <name evidence="1" type="ORF">R1flu_028249</name>
</gene>
<evidence type="ECO:0000313" key="2">
    <source>
        <dbReference type="Proteomes" id="UP001605036"/>
    </source>
</evidence>
<dbReference type="Proteomes" id="UP001605036">
    <property type="component" value="Unassembled WGS sequence"/>
</dbReference>
<organism evidence="1 2">
    <name type="scientific">Riccia fluitans</name>
    <dbReference type="NCBI Taxonomy" id="41844"/>
    <lineage>
        <taxon>Eukaryota</taxon>
        <taxon>Viridiplantae</taxon>
        <taxon>Streptophyta</taxon>
        <taxon>Embryophyta</taxon>
        <taxon>Marchantiophyta</taxon>
        <taxon>Marchantiopsida</taxon>
        <taxon>Marchantiidae</taxon>
        <taxon>Marchantiales</taxon>
        <taxon>Ricciaceae</taxon>
        <taxon>Riccia</taxon>
    </lineage>
</organism>
<sequence>MILKTKSIEIALPHHIGLFMLPLSSTGSGNLNPQLHQVQDFEKTMDCPHCYKRLLCDNCDRGYKKNQSHFKAPGCEHCKFLYEITITDLERELASLRPKFAEQQSASKLAQRKLSERMAFLKLRDPNPSIESFKGDVTIDVHGCDTILAHRFILNVRLWDAGEQDWIDSHR</sequence>
<dbReference type="AlphaFoldDB" id="A0ABD1XP04"/>
<evidence type="ECO:0000313" key="1">
    <source>
        <dbReference type="EMBL" id="KAL2609676.1"/>
    </source>
</evidence>
<keyword evidence="2" id="KW-1185">Reference proteome</keyword>
<accession>A0ABD1XP04</accession>
<comment type="caution">
    <text evidence="1">The sequence shown here is derived from an EMBL/GenBank/DDBJ whole genome shotgun (WGS) entry which is preliminary data.</text>
</comment>
<proteinExistence type="predicted"/>